<name>A0A484M7H7_9ASTE</name>
<feature type="compositionally biased region" description="Polar residues" evidence="1">
    <location>
        <begin position="234"/>
        <end position="258"/>
    </location>
</feature>
<protein>
    <recommendedName>
        <fullName evidence="4">Retrotransposon Copia-like N-terminal domain-containing protein</fullName>
    </recommendedName>
</protein>
<keyword evidence="3" id="KW-1185">Reference proteome</keyword>
<dbReference type="Proteomes" id="UP000595140">
    <property type="component" value="Unassembled WGS sequence"/>
</dbReference>
<evidence type="ECO:0000313" key="3">
    <source>
        <dbReference type="Proteomes" id="UP000595140"/>
    </source>
</evidence>
<evidence type="ECO:0008006" key="4">
    <source>
        <dbReference type="Google" id="ProtNLM"/>
    </source>
</evidence>
<organism evidence="2 3">
    <name type="scientific">Cuscuta campestris</name>
    <dbReference type="NCBI Taxonomy" id="132261"/>
    <lineage>
        <taxon>Eukaryota</taxon>
        <taxon>Viridiplantae</taxon>
        <taxon>Streptophyta</taxon>
        <taxon>Embryophyta</taxon>
        <taxon>Tracheophyta</taxon>
        <taxon>Spermatophyta</taxon>
        <taxon>Magnoliopsida</taxon>
        <taxon>eudicotyledons</taxon>
        <taxon>Gunneridae</taxon>
        <taxon>Pentapetalae</taxon>
        <taxon>asterids</taxon>
        <taxon>lamiids</taxon>
        <taxon>Solanales</taxon>
        <taxon>Convolvulaceae</taxon>
        <taxon>Cuscuteae</taxon>
        <taxon>Cuscuta</taxon>
        <taxon>Cuscuta subgen. Grammica</taxon>
        <taxon>Cuscuta sect. Cleistogrammica</taxon>
    </lineage>
</organism>
<dbReference type="EMBL" id="OOIL02002699">
    <property type="protein sequence ID" value="VFQ84354.1"/>
    <property type="molecule type" value="Genomic_DNA"/>
</dbReference>
<sequence length="353" mass="38625">MSSNITKDTPVIQLHAKTHFPIKLITTNFPIWQQQVRSTLIGLDLIGYVDGTITAPPEQVNASPNPCYSIWFRQDQSIVSALLGSCTDTIQPLICNVDTARDAWLNLHSSFASASRGHVLALKSKLGRNPCGNRSINDYLHDMQTISNELALNQSPISEEDLVSHVLNQLGAEYDPISSAAFIRGSALPFAELGDVLRDFEHKLQVSDTAASSVVVTANTTQCSSPSGVAPPRSSGSNSSPAFSHNNRRGQSSYGSVRQSKRQDGFSSSCQFCSIPGHDIKETERERKWGGDKSEQSREEPAYGSDPRSGDGKVRRGDDSGDHGFRLRWFADLSIQVIWVGVLQGIFSIQMLF</sequence>
<reference evidence="2 3" key="1">
    <citation type="submission" date="2018-04" db="EMBL/GenBank/DDBJ databases">
        <authorList>
            <person name="Vogel A."/>
        </authorList>
    </citation>
    <scope>NUCLEOTIDE SEQUENCE [LARGE SCALE GENOMIC DNA]</scope>
</reference>
<dbReference type="PANTHER" id="PTHR47481">
    <property type="match status" value="1"/>
</dbReference>
<proteinExistence type="predicted"/>
<dbReference type="Pfam" id="PF14223">
    <property type="entry name" value="Retrotran_gag_2"/>
    <property type="match status" value="1"/>
</dbReference>
<gene>
    <name evidence="2" type="ORF">CCAM_LOCUS26130</name>
</gene>
<evidence type="ECO:0000256" key="1">
    <source>
        <dbReference type="SAM" id="MobiDB-lite"/>
    </source>
</evidence>
<accession>A0A484M7H7</accession>
<evidence type="ECO:0000313" key="2">
    <source>
        <dbReference type="EMBL" id="VFQ84354.1"/>
    </source>
</evidence>
<dbReference type="AlphaFoldDB" id="A0A484M7H7"/>
<feature type="compositionally biased region" description="Basic and acidic residues" evidence="1">
    <location>
        <begin position="308"/>
        <end position="318"/>
    </location>
</feature>
<feature type="region of interest" description="Disordered" evidence="1">
    <location>
        <begin position="220"/>
        <end position="261"/>
    </location>
</feature>
<dbReference type="PANTHER" id="PTHR47481:SF43">
    <property type="entry name" value="RETROTRANSPOSON COPIA-LIKE N-TERMINAL DOMAIN-CONTAINING PROTEIN"/>
    <property type="match status" value="1"/>
</dbReference>
<feature type="region of interest" description="Disordered" evidence="1">
    <location>
        <begin position="281"/>
        <end position="318"/>
    </location>
</feature>
<feature type="compositionally biased region" description="Basic and acidic residues" evidence="1">
    <location>
        <begin position="281"/>
        <end position="301"/>
    </location>
</feature>
<dbReference type="OrthoDB" id="1749636at2759"/>